<accession>A0A0F9AH44</accession>
<name>A0A0F9AH44_9ZZZZ</name>
<gene>
    <name evidence="1" type="ORF">LCGC14_2913520</name>
</gene>
<protein>
    <submittedName>
        <fullName evidence="1">Uncharacterized protein</fullName>
    </submittedName>
</protein>
<proteinExistence type="predicted"/>
<dbReference type="AlphaFoldDB" id="A0A0F9AH44"/>
<reference evidence="1" key="1">
    <citation type="journal article" date="2015" name="Nature">
        <title>Complex archaea that bridge the gap between prokaryotes and eukaryotes.</title>
        <authorList>
            <person name="Spang A."/>
            <person name="Saw J.H."/>
            <person name="Jorgensen S.L."/>
            <person name="Zaremba-Niedzwiedzka K."/>
            <person name="Martijn J."/>
            <person name="Lind A.E."/>
            <person name="van Eijk R."/>
            <person name="Schleper C."/>
            <person name="Guy L."/>
            <person name="Ettema T.J."/>
        </authorList>
    </citation>
    <scope>NUCLEOTIDE SEQUENCE</scope>
</reference>
<sequence>ARGMLANLPPNAFRFAAVSGGILPFGVTPQEGFTKQLQQVASAPVPQMDPNASLPTIESAIQGLTGAQVPLSPQVFGMAGGGTIPAPPPGQSIAVKVGERGEEILRVTAQGVEVIPLSGGMQGGGTIGFPFEPIKFDKETMLPALGTSGIFGSLGFTGIPSSTVNPFGGTRTLFAPGFQHGISGIEALGVRPQLIRPIGEAGVFFRENDTLRPMSAEAFSQAGFKSSDILDVLPETLSQFGTIGTPFTQRPPLSTEGVSSFTRRPVPIIEPTTGTPLPAPFMVASQLNKLRLTNPNAFNLLLSAYEMAGEPGMSVLSTMQAALPTGRERGIIGMR</sequence>
<feature type="non-terminal residue" evidence="1">
    <location>
        <position position="1"/>
    </location>
</feature>
<evidence type="ECO:0000313" key="1">
    <source>
        <dbReference type="EMBL" id="KKK71476.1"/>
    </source>
</evidence>
<dbReference type="EMBL" id="LAZR01057717">
    <property type="protein sequence ID" value="KKK71476.1"/>
    <property type="molecule type" value="Genomic_DNA"/>
</dbReference>
<comment type="caution">
    <text evidence="1">The sequence shown here is derived from an EMBL/GenBank/DDBJ whole genome shotgun (WGS) entry which is preliminary data.</text>
</comment>
<organism evidence="1">
    <name type="scientific">marine sediment metagenome</name>
    <dbReference type="NCBI Taxonomy" id="412755"/>
    <lineage>
        <taxon>unclassified sequences</taxon>
        <taxon>metagenomes</taxon>
        <taxon>ecological metagenomes</taxon>
    </lineage>
</organism>